<evidence type="ECO:0000256" key="10">
    <source>
        <dbReference type="ARBA" id="ARBA00022989"/>
    </source>
</evidence>
<dbReference type="GO" id="GO:0005886">
    <property type="term" value="C:plasma membrane"/>
    <property type="evidence" value="ECO:0007669"/>
    <property type="project" value="TreeGrafter"/>
</dbReference>
<dbReference type="InterPro" id="IPR000483">
    <property type="entry name" value="Cys-rich_flank_reg_C"/>
</dbReference>
<dbReference type="InterPro" id="IPR000157">
    <property type="entry name" value="TIR_dom"/>
</dbReference>
<comment type="subcellular location">
    <subcellularLocation>
        <location evidence="15">Endomembrane system</location>
        <topology evidence="15">Single-pass type I membrane protein</topology>
    </subcellularLocation>
    <subcellularLocation>
        <location evidence="1">Endosome</location>
    </subcellularLocation>
</comment>
<dbReference type="GO" id="GO:0038187">
    <property type="term" value="F:pattern recognition receptor activity"/>
    <property type="evidence" value="ECO:0007669"/>
    <property type="project" value="TreeGrafter"/>
</dbReference>
<dbReference type="InterPro" id="IPR032675">
    <property type="entry name" value="LRR_dom_sf"/>
</dbReference>
<protein>
    <recommendedName>
        <fullName evidence="18">TIR domain-containing protein</fullName>
    </recommendedName>
</protein>
<feature type="chain" id="PRO_5034311040" description="TIR domain-containing protein" evidence="17">
    <location>
        <begin position="18"/>
        <end position="1068"/>
    </location>
</feature>
<evidence type="ECO:0000256" key="4">
    <source>
        <dbReference type="ARBA" id="ARBA00022614"/>
    </source>
</evidence>
<dbReference type="SMART" id="SM00365">
    <property type="entry name" value="LRR_SD22"/>
    <property type="match status" value="9"/>
</dbReference>
<dbReference type="Proteomes" id="UP000694403">
    <property type="component" value="Unplaced"/>
</dbReference>
<dbReference type="GO" id="GO:0002224">
    <property type="term" value="P:toll-like receptor signaling pathway"/>
    <property type="evidence" value="ECO:0007669"/>
    <property type="project" value="TreeGrafter"/>
</dbReference>
<keyword evidence="10 16" id="KW-1133">Transmembrane helix</keyword>
<evidence type="ECO:0000256" key="2">
    <source>
        <dbReference type="ARBA" id="ARBA00009634"/>
    </source>
</evidence>
<dbReference type="InterPro" id="IPR035897">
    <property type="entry name" value="Toll_tir_struct_dom_sf"/>
</dbReference>
<evidence type="ECO:0000256" key="14">
    <source>
        <dbReference type="ARBA" id="ARBA00023198"/>
    </source>
</evidence>
<dbReference type="Pfam" id="PF00560">
    <property type="entry name" value="LRR_1"/>
    <property type="match status" value="1"/>
</dbReference>
<dbReference type="AlphaFoldDB" id="A0A8C3XI75"/>
<dbReference type="Pfam" id="PF13855">
    <property type="entry name" value="LRR_8"/>
    <property type="match status" value="3"/>
</dbReference>
<evidence type="ECO:0000313" key="19">
    <source>
        <dbReference type="Ensembl" id="ENSCSRP00000001164.1"/>
    </source>
</evidence>
<feature type="signal peptide" evidence="17">
    <location>
        <begin position="1"/>
        <end position="17"/>
    </location>
</feature>
<dbReference type="GO" id="GO:0005768">
    <property type="term" value="C:endosome"/>
    <property type="evidence" value="ECO:0007669"/>
    <property type="project" value="UniProtKB-SubCell"/>
</dbReference>
<evidence type="ECO:0000256" key="3">
    <source>
        <dbReference type="ARBA" id="ARBA00022588"/>
    </source>
</evidence>
<evidence type="ECO:0000256" key="13">
    <source>
        <dbReference type="ARBA" id="ARBA00023180"/>
    </source>
</evidence>
<keyword evidence="6 17" id="KW-0732">Signal</keyword>
<dbReference type="GO" id="GO:0007249">
    <property type="term" value="P:canonical NF-kappaB signal transduction"/>
    <property type="evidence" value="ECO:0007669"/>
    <property type="project" value="TreeGrafter"/>
</dbReference>
<keyword evidence="7" id="KW-0677">Repeat</keyword>
<evidence type="ECO:0000256" key="6">
    <source>
        <dbReference type="ARBA" id="ARBA00022729"/>
    </source>
</evidence>
<dbReference type="GO" id="GO:0006954">
    <property type="term" value="P:inflammatory response"/>
    <property type="evidence" value="ECO:0007669"/>
    <property type="project" value="UniProtKB-KW"/>
</dbReference>
<dbReference type="InterPro" id="IPR001611">
    <property type="entry name" value="Leu-rich_rpt"/>
</dbReference>
<evidence type="ECO:0000256" key="11">
    <source>
        <dbReference type="ARBA" id="ARBA00023136"/>
    </source>
</evidence>
<reference evidence="19" key="2">
    <citation type="submission" date="2025-09" db="UniProtKB">
        <authorList>
            <consortium name="Ensembl"/>
        </authorList>
    </citation>
    <scope>IDENTIFICATION</scope>
</reference>
<evidence type="ECO:0000256" key="1">
    <source>
        <dbReference type="ARBA" id="ARBA00004177"/>
    </source>
</evidence>
<keyword evidence="20" id="KW-1185">Reference proteome</keyword>
<evidence type="ECO:0000256" key="12">
    <source>
        <dbReference type="ARBA" id="ARBA00023170"/>
    </source>
</evidence>
<sequence length="1068" mass="121753">MLWQVLLLAEGLLGTGAYFPNYPPCTNSTDGRSVDCSLRGLSLMPDIHSINVTFLNLDDNFLSLLDNGSFSGVPCLENLSVSWNCKPGQLRKVLEDCQLVIQPGALITLDNLINLSLAGNSLKALPPLPSSLCFLDLSYNNILVLGPQSLAGLSNLKELLLGNNCYYRNPCNASVKLAQDTFKTITSLKLLSLKFNNMSEVPQGLPPTLRQLDLSENKISHVSHLENLTNLSSLNLEWNCQRCDHAAQPCFPCPGNKSLTFDTNAFQNLVKLTSLNLRGNSLYDLNTSFFNNLSRLETLDLSDNFLTCTIRNGTFFSMLQSVQTLNLGYNYGSLVTFENLTLSESFGQMKALKNLIINGYFFRNLAEDGIKPLFNLSNLETLHFRTNFISNVNLSLFSKYRRLKLISLAQNSIAFSHPCERNGNGAGPGPWGLSQEGTLAENPWHWAEPKGRAEEMVRNSQSSHLNFPAGIHCNKTLDLSFNSIHSIEPAQFKGLEDIDCLNLSSNYISQPLNGSQFLTLQSLKLLDLSYNRFDLYYCSALQEVRHLVVLSLSNNQFHFAIKGLGHKFEFLTNLRSLKFLNLDNNQIGIRISKHLESHSLETLIFSRNRLDIMWMSGRNTYLEFFAKLPKLTLLDISFNKLDSIPAKVIDTLPESLRNLTIAYNNLYDFPWDKMERLKSLEFLDLSNNALEMLVTDRDFSRMNLTNLTNLTTLNLSYNKIRYLHKKFFSNVSSLHFLNLNHNKIKMIDESSFPSTLLKSLQHLDVSSNPLKCTCEAHWFLMFLKSTCITIDHFSTSMQCDLPESKRGQPLLSMDPRSCQDIYGHQSFLCTFLIVMFITVLPVLHKLYGWDFWYLSHICLAAVRRGYAQMSTVSREEYDAFIAFDSQHSMVADWVYNEMVPQLEEKGRRRFKLCLEERDWTVGRSRIENLCDSIYQSRKTIFILTREGFGSGLLRHTFFITQQRLLDEKVDVVILVLLDPDMKMSRFLLARKRLCGRTVLDWPSNPFAQPYFWHCMRALLTHEVHHFYDSHLMRSIDCSGPGELLSKTAQPSSHAPALRVRPLKIMRLT</sequence>
<evidence type="ECO:0000256" key="5">
    <source>
        <dbReference type="ARBA" id="ARBA00022692"/>
    </source>
</evidence>
<dbReference type="GO" id="GO:0045087">
    <property type="term" value="P:innate immune response"/>
    <property type="evidence" value="ECO:0007669"/>
    <property type="project" value="UniProtKB-KW"/>
</dbReference>
<keyword evidence="5 16" id="KW-0812">Transmembrane</keyword>
<feature type="transmembrane region" description="Helical" evidence="16">
    <location>
        <begin position="822"/>
        <end position="843"/>
    </location>
</feature>
<evidence type="ECO:0000256" key="17">
    <source>
        <dbReference type="SAM" id="SignalP"/>
    </source>
</evidence>
<keyword evidence="14" id="KW-0395">Inflammatory response</keyword>
<proteinExistence type="inferred from homology"/>
<organism evidence="19 20">
    <name type="scientific">Chelydra serpentina</name>
    <name type="common">Snapping turtle</name>
    <name type="synonym">Testudo serpentina</name>
    <dbReference type="NCBI Taxonomy" id="8475"/>
    <lineage>
        <taxon>Eukaryota</taxon>
        <taxon>Metazoa</taxon>
        <taxon>Chordata</taxon>
        <taxon>Craniata</taxon>
        <taxon>Vertebrata</taxon>
        <taxon>Euteleostomi</taxon>
        <taxon>Archelosauria</taxon>
        <taxon>Testudinata</taxon>
        <taxon>Testudines</taxon>
        <taxon>Cryptodira</taxon>
        <taxon>Durocryptodira</taxon>
        <taxon>Americhelydia</taxon>
        <taxon>Chelydroidea</taxon>
        <taxon>Chelydridae</taxon>
        <taxon>Chelydra</taxon>
    </lineage>
</organism>
<keyword evidence="3" id="KW-0399">Innate immunity</keyword>
<evidence type="ECO:0000256" key="7">
    <source>
        <dbReference type="ARBA" id="ARBA00022737"/>
    </source>
</evidence>
<dbReference type="Pfam" id="PF01582">
    <property type="entry name" value="TIR"/>
    <property type="match status" value="1"/>
</dbReference>
<keyword evidence="4" id="KW-0433">Leucine-rich repeat</keyword>
<dbReference type="PANTHER" id="PTHR47410:SF4">
    <property type="entry name" value="TOLL-LIKE RECEPTOR 9"/>
    <property type="match status" value="1"/>
</dbReference>
<dbReference type="Gene3D" id="3.40.50.10140">
    <property type="entry name" value="Toll/interleukin-1 receptor homology (TIR) domain"/>
    <property type="match status" value="1"/>
</dbReference>
<keyword evidence="9" id="KW-0391">Immunity</keyword>
<dbReference type="SMART" id="SM00255">
    <property type="entry name" value="TIR"/>
    <property type="match status" value="1"/>
</dbReference>
<reference evidence="19" key="1">
    <citation type="submission" date="2025-08" db="UniProtKB">
        <authorList>
            <consortium name="Ensembl"/>
        </authorList>
    </citation>
    <scope>IDENTIFICATION</scope>
</reference>
<dbReference type="SUPFAM" id="SSF52200">
    <property type="entry name" value="Toll/Interleukin receptor TIR domain"/>
    <property type="match status" value="1"/>
</dbReference>
<dbReference type="PANTHER" id="PTHR47410">
    <property type="entry name" value="TOLL-LIKE RECEPTOR 7-RELATED"/>
    <property type="match status" value="1"/>
</dbReference>
<evidence type="ECO:0000256" key="9">
    <source>
        <dbReference type="ARBA" id="ARBA00022859"/>
    </source>
</evidence>
<dbReference type="GO" id="GO:1902533">
    <property type="term" value="P:positive regulation of intracellular signal transduction"/>
    <property type="evidence" value="ECO:0007669"/>
    <property type="project" value="UniProtKB-ARBA"/>
</dbReference>
<dbReference type="PROSITE" id="PS50104">
    <property type="entry name" value="TIR"/>
    <property type="match status" value="1"/>
</dbReference>
<evidence type="ECO:0000313" key="20">
    <source>
        <dbReference type="Proteomes" id="UP000694403"/>
    </source>
</evidence>
<keyword evidence="8" id="KW-0967">Endosome</keyword>
<dbReference type="SMART" id="SM00364">
    <property type="entry name" value="LRR_BAC"/>
    <property type="match status" value="7"/>
</dbReference>
<dbReference type="SUPFAM" id="SSF52058">
    <property type="entry name" value="L domain-like"/>
    <property type="match status" value="2"/>
</dbReference>
<evidence type="ECO:0000259" key="18">
    <source>
        <dbReference type="PROSITE" id="PS50104"/>
    </source>
</evidence>
<evidence type="ECO:0000256" key="15">
    <source>
        <dbReference type="ARBA" id="ARBA00046288"/>
    </source>
</evidence>
<dbReference type="Ensembl" id="ENSCSRT00000001201.1">
    <property type="protein sequence ID" value="ENSCSRP00000001164.1"/>
    <property type="gene ID" value="ENSCSRG00000000951.1"/>
</dbReference>
<dbReference type="InterPro" id="IPR003591">
    <property type="entry name" value="Leu-rich_rpt_typical-subtyp"/>
</dbReference>
<dbReference type="Gene3D" id="3.80.10.10">
    <property type="entry name" value="Ribonuclease Inhibitor"/>
    <property type="match status" value="1"/>
</dbReference>
<dbReference type="GO" id="GO:0051607">
    <property type="term" value="P:defense response to virus"/>
    <property type="evidence" value="ECO:0007669"/>
    <property type="project" value="TreeGrafter"/>
</dbReference>
<evidence type="ECO:0000256" key="8">
    <source>
        <dbReference type="ARBA" id="ARBA00022753"/>
    </source>
</evidence>
<keyword evidence="12" id="KW-0675">Receptor</keyword>
<dbReference type="PRINTS" id="PR00019">
    <property type="entry name" value="LEURICHRPT"/>
</dbReference>
<keyword evidence="13" id="KW-0325">Glycoprotein</keyword>
<name>A0A8C3XI75_CHESE</name>
<dbReference type="SMART" id="SM00082">
    <property type="entry name" value="LRRCT"/>
    <property type="match status" value="1"/>
</dbReference>
<dbReference type="SMART" id="SM00369">
    <property type="entry name" value="LRR_TYP"/>
    <property type="match status" value="15"/>
</dbReference>
<accession>A0A8C3XI75</accession>
<feature type="domain" description="TIR" evidence="18">
    <location>
        <begin position="875"/>
        <end position="1019"/>
    </location>
</feature>
<comment type="similarity">
    <text evidence="2">Belongs to the Toll-like receptor family.</text>
</comment>
<keyword evidence="11 16" id="KW-0472">Membrane</keyword>
<dbReference type="PROSITE" id="PS51450">
    <property type="entry name" value="LRR"/>
    <property type="match status" value="4"/>
</dbReference>
<dbReference type="GO" id="GO:0032755">
    <property type="term" value="P:positive regulation of interleukin-6 production"/>
    <property type="evidence" value="ECO:0007669"/>
    <property type="project" value="TreeGrafter"/>
</dbReference>
<evidence type="ECO:0000256" key="16">
    <source>
        <dbReference type="SAM" id="Phobius"/>
    </source>
</evidence>